<dbReference type="AlphaFoldDB" id="A0A517MKZ9"/>
<dbReference type="SUPFAM" id="SSF50998">
    <property type="entry name" value="Quinoprotein alcohol dehydrogenase-like"/>
    <property type="match status" value="1"/>
</dbReference>
<dbReference type="PANTHER" id="PTHR34512">
    <property type="entry name" value="CELL SURFACE PROTEIN"/>
    <property type="match status" value="1"/>
</dbReference>
<organism evidence="2 3">
    <name type="scientific">Roseimaritima multifibrata</name>
    <dbReference type="NCBI Taxonomy" id="1930274"/>
    <lineage>
        <taxon>Bacteria</taxon>
        <taxon>Pseudomonadati</taxon>
        <taxon>Planctomycetota</taxon>
        <taxon>Planctomycetia</taxon>
        <taxon>Pirellulales</taxon>
        <taxon>Pirellulaceae</taxon>
        <taxon>Roseimaritima</taxon>
    </lineage>
</organism>
<protein>
    <submittedName>
        <fullName evidence="2">Outer membrane biogenesis protein BamB</fullName>
    </submittedName>
</protein>
<feature type="domain" description="Pyrrolo-quinoline quinone repeat" evidence="1">
    <location>
        <begin position="111"/>
        <end position="362"/>
    </location>
</feature>
<keyword evidence="3" id="KW-1185">Reference proteome</keyword>
<dbReference type="RefSeq" id="WP_145353765.1">
    <property type="nucleotide sequence ID" value="NZ_CP036262.1"/>
</dbReference>
<dbReference type="SMART" id="SM00564">
    <property type="entry name" value="PQQ"/>
    <property type="match status" value="5"/>
</dbReference>
<dbReference type="InterPro" id="IPR018391">
    <property type="entry name" value="PQQ_b-propeller_rpt"/>
</dbReference>
<name>A0A517MKZ9_9BACT</name>
<accession>A0A517MKZ9</accession>
<dbReference type="EMBL" id="CP036262">
    <property type="protein sequence ID" value="QDS95561.1"/>
    <property type="molecule type" value="Genomic_DNA"/>
</dbReference>
<dbReference type="Proteomes" id="UP000320672">
    <property type="component" value="Chromosome"/>
</dbReference>
<sequence>MLTLLSRKFPALVESLKFLPLFLTSSLLGISSSPAADWPNWLGPDHNGVYSEEGIVESIPETGLPVLWRTPVGGGYSGPAVVGDQVFVMDYQKQGGEAFNDPGRRAQLTGKERVLCLDRNTGKVIWEHAYERPYSISYPSGPRCTPTVDEDLVFTLGSEGDLHCLNKSDGELIWSHNFPNDFSAEVPIWGFASHPLVDGDLLICLVGGEGQTVVAFDKRTGEVVWKALSASAIGYCPASIIEAGGKRQLLIWHADGLYSLDPANGETYWNVEIKPSYEMAVTQPQKDGNHLYVSGIHSESVMLELGEDAPTVKELWRGKRNQAVYCCNSTPIFHHGTIFGADCNVGALIAVNGKTGDRYWQTFAATKPDEKRFVKHGTAFITRLAGTDSYLLLSEVGDLILADLSAEEYKERGRFHVLEPTSEAFGRRVLWSHPAYAGQTAFVRNDKEIVAVDISKK</sequence>
<dbReference type="Gene3D" id="2.130.10.10">
    <property type="entry name" value="YVTN repeat-like/Quinoprotein amine dehydrogenase"/>
    <property type="match status" value="1"/>
</dbReference>
<reference evidence="2 3" key="1">
    <citation type="submission" date="2019-02" db="EMBL/GenBank/DDBJ databases">
        <title>Deep-cultivation of Planctomycetes and their phenomic and genomic characterization uncovers novel biology.</title>
        <authorList>
            <person name="Wiegand S."/>
            <person name="Jogler M."/>
            <person name="Boedeker C."/>
            <person name="Pinto D."/>
            <person name="Vollmers J."/>
            <person name="Rivas-Marin E."/>
            <person name="Kohn T."/>
            <person name="Peeters S.H."/>
            <person name="Heuer A."/>
            <person name="Rast P."/>
            <person name="Oberbeckmann S."/>
            <person name="Bunk B."/>
            <person name="Jeske O."/>
            <person name="Meyerdierks A."/>
            <person name="Storesund J.E."/>
            <person name="Kallscheuer N."/>
            <person name="Luecker S."/>
            <person name="Lage O.M."/>
            <person name="Pohl T."/>
            <person name="Merkel B.J."/>
            <person name="Hornburger P."/>
            <person name="Mueller R.-W."/>
            <person name="Bruemmer F."/>
            <person name="Labrenz M."/>
            <person name="Spormann A.M."/>
            <person name="Op den Camp H."/>
            <person name="Overmann J."/>
            <person name="Amann R."/>
            <person name="Jetten M.S.M."/>
            <person name="Mascher T."/>
            <person name="Medema M.H."/>
            <person name="Devos D.P."/>
            <person name="Kaster A.-K."/>
            <person name="Ovreas L."/>
            <person name="Rohde M."/>
            <person name="Galperin M.Y."/>
            <person name="Jogler C."/>
        </authorList>
    </citation>
    <scope>NUCLEOTIDE SEQUENCE [LARGE SCALE GENOMIC DNA]</scope>
    <source>
        <strain evidence="2 3">FF011L</strain>
    </source>
</reference>
<dbReference type="Pfam" id="PF13360">
    <property type="entry name" value="PQQ_2"/>
    <property type="match status" value="1"/>
</dbReference>
<evidence type="ECO:0000313" key="2">
    <source>
        <dbReference type="EMBL" id="QDS95561.1"/>
    </source>
</evidence>
<dbReference type="KEGG" id="rml:FF011L_43580"/>
<dbReference type="InterPro" id="IPR011047">
    <property type="entry name" value="Quinoprotein_ADH-like_sf"/>
</dbReference>
<dbReference type="OrthoDB" id="4726955at2"/>
<dbReference type="PANTHER" id="PTHR34512:SF30">
    <property type="entry name" value="OUTER MEMBRANE PROTEIN ASSEMBLY FACTOR BAMB"/>
    <property type="match status" value="1"/>
</dbReference>
<evidence type="ECO:0000259" key="1">
    <source>
        <dbReference type="Pfam" id="PF13360"/>
    </source>
</evidence>
<dbReference type="InterPro" id="IPR015943">
    <property type="entry name" value="WD40/YVTN_repeat-like_dom_sf"/>
</dbReference>
<dbReference type="InterPro" id="IPR002372">
    <property type="entry name" value="PQQ_rpt_dom"/>
</dbReference>
<evidence type="ECO:0000313" key="3">
    <source>
        <dbReference type="Proteomes" id="UP000320672"/>
    </source>
</evidence>
<proteinExistence type="predicted"/>
<gene>
    <name evidence="2" type="ORF">FF011L_43580</name>
</gene>